<keyword evidence="3" id="KW-1185">Reference proteome</keyword>
<keyword evidence="1" id="KW-0472">Membrane</keyword>
<comment type="caution">
    <text evidence="2">The sequence shown here is derived from an EMBL/GenBank/DDBJ whole genome shotgun (WGS) entry which is preliminary data.</text>
</comment>
<dbReference type="AlphaFoldDB" id="A0A0L7K4N7"/>
<evidence type="ECO:0000256" key="1">
    <source>
        <dbReference type="SAM" id="Phobius"/>
    </source>
</evidence>
<protein>
    <submittedName>
        <fullName evidence="2">Uncharacterized protein</fullName>
    </submittedName>
</protein>
<sequence>MKELHYLFTILYLQNSQCTIDIDIPEYQYLSQRLTPEECRRLYASLHFATFDLPAALPTAEKRVPNVPCFKLLAKWDIGTKSWEGNDKSHVDVEHRLRQIGRHDLAKWLNKAVFTKLVVDVNDGLETNFSNETDDKIASKLFQDKRKIDNDWTMYDSIMWTVLAGLIICVALIFGRIIIICCKRRCVNKKAKEEEIMKLLSYESLESDQETIYECVVKSKRPGERDGNNYE</sequence>
<accession>A0A0L7K4N7</accession>
<keyword evidence="1" id="KW-1133">Transmembrane helix</keyword>
<evidence type="ECO:0000313" key="3">
    <source>
        <dbReference type="Proteomes" id="UP000037510"/>
    </source>
</evidence>
<feature type="transmembrane region" description="Helical" evidence="1">
    <location>
        <begin position="158"/>
        <end position="182"/>
    </location>
</feature>
<name>A0A0L7K4N7_OPEBR</name>
<dbReference type="STRING" id="104452.A0A0L7K4N7"/>
<proteinExistence type="predicted"/>
<keyword evidence="1" id="KW-0812">Transmembrane</keyword>
<evidence type="ECO:0000313" key="2">
    <source>
        <dbReference type="EMBL" id="KOB57928.1"/>
    </source>
</evidence>
<dbReference type="EMBL" id="JTDY01010873">
    <property type="protein sequence ID" value="KOB57928.1"/>
    <property type="molecule type" value="Genomic_DNA"/>
</dbReference>
<reference evidence="2 3" key="1">
    <citation type="journal article" date="2015" name="Genome Biol. Evol.">
        <title>The genome of winter moth (Operophtera brumata) provides a genomic perspective on sexual dimorphism and phenology.</title>
        <authorList>
            <person name="Derks M.F."/>
            <person name="Smit S."/>
            <person name="Salis L."/>
            <person name="Schijlen E."/>
            <person name="Bossers A."/>
            <person name="Mateman C."/>
            <person name="Pijl A.S."/>
            <person name="de Ridder D."/>
            <person name="Groenen M.A."/>
            <person name="Visser M.E."/>
            <person name="Megens H.J."/>
        </authorList>
    </citation>
    <scope>NUCLEOTIDE SEQUENCE [LARGE SCALE GENOMIC DNA]</scope>
    <source>
        <strain evidence="2">WM2013NL</strain>
        <tissue evidence="2">Head and thorax</tissue>
    </source>
</reference>
<dbReference type="Proteomes" id="UP000037510">
    <property type="component" value="Unassembled WGS sequence"/>
</dbReference>
<gene>
    <name evidence="2" type="ORF">OBRU01_25620</name>
</gene>
<organism evidence="2 3">
    <name type="scientific">Operophtera brumata</name>
    <name type="common">Winter moth</name>
    <name type="synonym">Phalaena brumata</name>
    <dbReference type="NCBI Taxonomy" id="104452"/>
    <lineage>
        <taxon>Eukaryota</taxon>
        <taxon>Metazoa</taxon>
        <taxon>Ecdysozoa</taxon>
        <taxon>Arthropoda</taxon>
        <taxon>Hexapoda</taxon>
        <taxon>Insecta</taxon>
        <taxon>Pterygota</taxon>
        <taxon>Neoptera</taxon>
        <taxon>Endopterygota</taxon>
        <taxon>Lepidoptera</taxon>
        <taxon>Glossata</taxon>
        <taxon>Ditrysia</taxon>
        <taxon>Geometroidea</taxon>
        <taxon>Geometridae</taxon>
        <taxon>Larentiinae</taxon>
        <taxon>Operophtera</taxon>
    </lineage>
</organism>